<evidence type="ECO:0000256" key="1">
    <source>
        <dbReference type="SAM" id="MobiDB-lite"/>
    </source>
</evidence>
<feature type="region of interest" description="Disordered" evidence="1">
    <location>
        <begin position="63"/>
        <end position="88"/>
    </location>
</feature>
<evidence type="ECO:0000313" key="2">
    <source>
        <dbReference type="EMBL" id="NBI80340.1"/>
    </source>
</evidence>
<protein>
    <submittedName>
        <fullName evidence="2">Uncharacterized protein</fullName>
    </submittedName>
</protein>
<feature type="compositionally biased region" description="Basic and acidic residues" evidence="1">
    <location>
        <begin position="63"/>
        <end position="74"/>
    </location>
</feature>
<dbReference type="Proteomes" id="UP000446348">
    <property type="component" value="Unassembled WGS sequence"/>
</dbReference>
<evidence type="ECO:0000313" key="3">
    <source>
        <dbReference type="Proteomes" id="UP000446348"/>
    </source>
</evidence>
<organism evidence="2 3">
    <name type="scientific">Anaerotruncus colihominis</name>
    <dbReference type="NCBI Taxonomy" id="169435"/>
    <lineage>
        <taxon>Bacteria</taxon>
        <taxon>Bacillati</taxon>
        <taxon>Bacillota</taxon>
        <taxon>Clostridia</taxon>
        <taxon>Eubacteriales</taxon>
        <taxon>Oscillospiraceae</taxon>
        <taxon>Anaerotruncus</taxon>
    </lineage>
</organism>
<proteinExistence type="predicted"/>
<dbReference type="RefSeq" id="WP_160211023.1">
    <property type="nucleotide sequence ID" value="NZ_QXWZ01000046.1"/>
</dbReference>
<sequence>MSKKPYSDARWWNNPMPRTPFCGYCKHFIGIVDGHVSCKAFDKIPRDIMHDYVVHDHPIEGDHGYQFEPKDPDNVPKLVPRNKLMPYD</sequence>
<reference evidence="2 3" key="1">
    <citation type="submission" date="2018-08" db="EMBL/GenBank/DDBJ databases">
        <title>Murine metabolic-syndrome-specific gut microbial biobank.</title>
        <authorList>
            <person name="Liu C."/>
        </authorList>
    </citation>
    <scope>NUCLEOTIDE SEQUENCE [LARGE SCALE GENOMIC DNA]</scope>
    <source>
        <strain evidence="2 3">X69</strain>
    </source>
</reference>
<dbReference type="EMBL" id="QXWZ01000046">
    <property type="protein sequence ID" value="NBI80340.1"/>
    <property type="molecule type" value="Genomic_DNA"/>
</dbReference>
<accession>A0A845RJT0</accession>
<dbReference type="OrthoDB" id="1495537at2"/>
<comment type="caution">
    <text evidence="2">The sequence shown here is derived from an EMBL/GenBank/DDBJ whole genome shotgun (WGS) entry which is preliminary data.</text>
</comment>
<name>A0A845RJT0_9FIRM</name>
<dbReference type="AlphaFoldDB" id="A0A845RJT0"/>
<gene>
    <name evidence="2" type="ORF">D3Z39_16040</name>
</gene>